<evidence type="ECO:0000256" key="4">
    <source>
        <dbReference type="ARBA" id="ARBA00011010"/>
    </source>
</evidence>
<keyword evidence="11 14" id="KW-0175">Coiled coil</keyword>
<keyword evidence="9" id="KW-0498">Mitosis</keyword>
<sequence>SELTSCPLSSRPPVVAAVGSRVEVIGKGHRGTVAYIGATLFSTGKWVGVILDESKGKNDGTVQGKRYFTCHENHGIFVRQSQIQLVDDGADTTSPDTPEPASNKVPKHGDDTETERTETEHTETEHTETERTETEPSKAGPSGSVSASAGEMSSSEPSTPAQTPLGAPIIPSPGGLLSPSAPPPPLPSKEEESLRGQVKDLEEKLETLRMKRTEDKVKLKELEKHKIQLEQLQEWKTKMQEQQNDLTKQLKEAKKEAKEAQEAKEHYMEEMADTADAIEMATLDKEMAEERAESLQQEVESLKEKLEELVMDLEILKHEIEEKGSDGAASSYHVKQLEEQNGRLKEALVRMRDLSVSEKQEHVKLQKQTERKSTELDTLRTQREKLQEEMKLAERTIDELKEQVDGALGAEEMVETLTERNLDLEEKVRELRETVVDLEAINEMNDELQENARETELELREMLDLGGGRVREAEKRVEAAQETVADYQQTIKKYRELTAHLQEVNRELTSQQEATAEQQQQPPAEMFDFKIKFAETKAYAKAIEMELRKMEVGQANRQVSLLTSFMPDSFLRHGGDHDCILVLLLIPRLIFKAELISKQAQEKFDLNDNCVERSGMRGAAGEQLSFAAGLVYSLSLLQATLHKYEQALNQCSVEVYQKIGTLYPEMGVHERSLDFLIDLLHKDQLDETVHVAPLTKAIKYYQHLYSIHLAEQTEDCTMHLADHIRFTQSALDCMCVEVGRLRAFLHTGQEKTDLAVLLKDLETSCSDIRQFCKKIRRRMPGTDVPGIPAALTFLQQVADILLDCRKHLTWVVAVLQEVAAAGAQMVAHLGEQEGLSALKLEDVAFKAGEQIYGTQGSNPYGCLRQSCCIVIATMNKMATAMQEGEYDADRPQITTLPPVELRATALRAEITDAEGLGMKLEDRDTVIKELKKSLKFKGEELSEASVRLSLLEKKLDSSSRDADERVEKIQTQLDETQTLLKKKEKEFEETMDALQADIDQLESEKADLKQRLNSQSKMTMDGLRGAPASGIWGIVFPNRTLKPFKTCTAEKMRAQLSSLPPLHVSKLPTRDGSHPEVLSSALYRKTDQLLDTLLQMSANVKVVDITGKSPAVTPSAQLLEHTARLQSLSNTLDRLKDEVSEHVVTQRPGARALSDFATFPCSSFVKEEKRGDMVLVGKVMMPCSRGQEQVHRLVLSQPQLQRVHRLLLT</sequence>
<evidence type="ECO:0000256" key="7">
    <source>
        <dbReference type="ARBA" id="ARBA00022618"/>
    </source>
</evidence>
<keyword evidence="13" id="KW-0131">Cell cycle</keyword>
<evidence type="ECO:0000256" key="5">
    <source>
        <dbReference type="ARBA" id="ARBA00016574"/>
    </source>
</evidence>
<dbReference type="GO" id="GO:0005938">
    <property type="term" value="C:cell cortex"/>
    <property type="evidence" value="ECO:0007669"/>
    <property type="project" value="UniProtKB-SubCell"/>
</dbReference>
<dbReference type="Ensembl" id="ENSOMYT00000117110.1">
    <property type="protein sequence ID" value="ENSOMYP00000120719.1"/>
    <property type="gene ID" value="ENSOMYG00000051378.1"/>
</dbReference>
<proteinExistence type="inferred from homology"/>
<evidence type="ECO:0000256" key="6">
    <source>
        <dbReference type="ARBA" id="ARBA00022490"/>
    </source>
</evidence>
<accession>A0A8K9V8D8</accession>
<feature type="region of interest" description="Disordered" evidence="15">
    <location>
        <begin position="88"/>
        <end position="199"/>
    </location>
</feature>
<dbReference type="GO" id="GO:0051301">
    <property type="term" value="P:cell division"/>
    <property type="evidence" value="ECO:0007669"/>
    <property type="project" value="UniProtKB-KW"/>
</dbReference>
<feature type="compositionally biased region" description="Low complexity" evidence="15">
    <location>
        <begin position="168"/>
        <end position="179"/>
    </location>
</feature>
<organism evidence="17 18">
    <name type="scientific">Oncorhynchus mykiss</name>
    <name type="common">Rainbow trout</name>
    <name type="synonym">Salmo gairdneri</name>
    <dbReference type="NCBI Taxonomy" id="8022"/>
    <lineage>
        <taxon>Eukaryota</taxon>
        <taxon>Metazoa</taxon>
        <taxon>Chordata</taxon>
        <taxon>Craniata</taxon>
        <taxon>Vertebrata</taxon>
        <taxon>Euteleostomi</taxon>
        <taxon>Actinopterygii</taxon>
        <taxon>Neopterygii</taxon>
        <taxon>Teleostei</taxon>
        <taxon>Protacanthopterygii</taxon>
        <taxon>Salmoniformes</taxon>
        <taxon>Salmonidae</taxon>
        <taxon>Salmoninae</taxon>
        <taxon>Oncorhynchus</taxon>
    </lineage>
</organism>
<protein>
    <recommendedName>
        <fullName evidence="5">Dynactin subunit 1</fullName>
    </recommendedName>
</protein>
<dbReference type="GO" id="GO:0000922">
    <property type="term" value="C:spindle pole"/>
    <property type="evidence" value="ECO:0007669"/>
    <property type="project" value="TreeGrafter"/>
</dbReference>
<feature type="coiled-coil region" evidence="14">
    <location>
        <begin position="966"/>
        <end position="1018"/>
    </location>
</feature>
<evidence type="ECO:0000256" key="14">
    <source>
        <dbReference type="SAM" id="Coils"/>
    </source>
</evidence>
<dbReference type="Gene3D" id="2.30.30.190">
    <property type="entry name" value="CAP Gly-rich-like domain"/>
    <property type="match status" value="1"/>
</dbReference>
<feature type="compositionally biased region" description="Basic and acidic residues" evidence="15">
    <location>
        <begin position="188"/>
        <end position="199"/>
    </location>
</feature>
<dbReference type="GO" id="GO:0005814">
    <property type="term" value="C:centriole"/>
    <property type="evidence" value="ECO:0007669"/>
    <property type="project" value="UniProtKB-SubCell"/>
</dbReference>
<evidence type="ECO:0000256" key="10">
    <source>
        <dbReference type="ARBA" id="ARBA00023017"/>
    </source>
</evidence>
<feature type="compositionally biased region" description="Basic and acidic residues" evidence="15">
    <location>
        <begin position="107"/>
        <end position="136"/>
    </location>
</feature>
<reference evidence="17" key="2">
    <citation type="submission" date="2025-08" db="UniProtKB">
        <authorList>
            <consortium name="Ensembl"/>
        </authorList>
    </citation>
    <scope>IDENTIFICATION</scope>
</reference>
<keyword evidence="8" id="KW-0493">Microtubule</keyword>
<dbReference type="Pfam" id="PF01302">
    <property type="entry name" value="CAP_GLY"/>
    <property type="match status" value="1"/>
</dbReference>
<keyword evidence="7" id="KW-0132">Cell division</keyword>
<dbReference type="InterPro" id="IPR036859">
    <property type="entry name" value="CAP-Gly_dom_sf"/>
</dbReference>
<dbReference type="FunFam" id="2.30.30.190:FF:000003">
    <property type="entry name" value="dynactin subunit 1 isoform X1"/>
    <property type="match status" value="1"/>
</dbReference>
<dbReference type="GO" id="GO:0000132">
    <property type="term" value="P:establishment of mitotic spindle orientation"/>
    <property type="evidence" value="ECO:0007669"/>
    <property type="project" value="TreeGrafter"/>
</dbReference>
<feature type="domain" description="CAP-Gly" evidence="16">
    <location>
        <begin position="37"/>
        <end position="79"/>
    </location>
</feature>
<dbReference type="Proteomes" id="UP000694395">
    <property type="component" value="Chromosome 25"/>
</dbReference>
<keyword evidence="6" id="KW-0963">Cytoplasm</keyword>
<keyword evidence="18" id="KW-1185">Reference proteome</keyword>
<dbReference type="GeneTree" id="ENSGT00940000155378"/>
<dbReference type="InterPro" id="IPR000938">
    <property type="entry name" value="CAP-Gly_domain"/>
</dbReference>
<evidence type="ECO:0000256" key="15">
    <source>
        <dbReference type="SAM" id="MobiDB-lite"/>
    </source>
</evidence>
<dbReference type="PROSITE" id="PS00845">
    <property type="entry name" value="CAP_GLY_1"/>
    <property type="match status" value="1"/>
</dbReference>
<evidence type="ECO:0000313" key="17">
    <source>
        <dbReference type="Ensembl" id="ENSOMYP00000120719.1"/>
    </source>
</evidence>
<evidence type="ECO:0000256" key="1">
    <source>
        <dbReference type="ARBA" id="ARBA00004114"/>
    </source>
</evidence>
<dbReference type="SUPFAM" id="SSF74924">
    <property type="entry name" value="Cap-Gly domain"/>
    <property type="match status" value="1"/>
</dbReference>
<dbReference type="SMART" id="SM01052">
    <property type="entry name" value="CAP_GLY"/>
    <property type="match status" value="1"/>
</dbReference>
<comment type="subcellular location">
    <subcellularLocation>
        <location evidence="3">Cytoplasm</location>
        <location evidence="3">Cell cortex</location>
    </subcellularLocation>
    <subcellularLocation>
        <location evidence="1">Cytoplasm</location>
        <location evidence="1">Cytoskeleton</location>
        <location evidence="1">Microtubule organizing center</location>
        <location evidence="1">Centrosome</location>
        <location evidence="1">Centriole</location>
    </subcellularLocation>
    <subcellularLocation>
        <location evidence="2">Cytoplasm</location>
        <location evidence="2">Cytoskeleton</location>
        <location evidence="2">Spindle</location>
    </subcellularLocation>
</comment>
<evidence type="ECO:0000256" key="12">
    <source>
        <dbReference type="ARBA" id="ARBA00023212"/>
    </source>
</evidence>
<evidence type="ECO:0000256" key="11">
    <source>
        <dbReference type="ARBA" id="ARBA00023054"/>
    </source>
</evidence>
<dbReference type="GO" id="GO:0008017">
    <property type="term" value="F:microtubule binding"/>
    <property type="evidence" value="ECO:0007669"/>
    <property type="project" value="UniProtKB-ARBA"/>
</dbReference>
<evidence type="ECO:0000256" key="2">
    <source>
        <dbReference type="ARBA" id="ARBA00004186"/>
    </source>
</evidence>
<evidence type="ECO:0000313" key="18">
    <source>
        <dbReference type="Proteomes" id="UP000694395"/>
    </source>
</evidence>
<dbReference type="GO" id="GO:0005874">
    <property type="term" value="C:microtubule"/>
    <property type="evidence" value="ECO:0007669"/>
    <property type="project" value="UniProtKB-KW"/>
</dbReference>
<reference evidence="17" key="3">
    <citation type="submission" date="2025-09" db="UniProtKB">
        <authorList>
            <consortium name="Ensembl"/>
        </authorList>
    </citation>
    <scope>IDENTIFICATION</scope>
</reference>
<evidence type="ECO:0000256" key="9">
    <source>
        <dbReference type="ARBA" id="ARBA00022776"/>
    </source>
</evidence>
<evidence type="ECO:0000256" key="3">
    <source>
        <dbReference type="ARBA" id="ARBA00004544"/>
    </source>
</evidence>
<dbReference type="PANTHER" id="PTHR18916">
    <property type="entry name" value="DYNACTIN 1-RELATED MICROTUBULE-BINDING"/>
    <property type="match status" value="1"/>
</dbReference>
<evidence type="ECO:0000256" key="13">
    <source>
        <dbReference type="ARBA" id="ARBA00023306"/>
    </source>
</evidence>
<comment type="similarity">
    <text evidence="4">Belongs to the dynactin 150 kDa subunit family.</text>
</comment>
<evidence type="ECO:0000259" key="16">
    <source>
        <dbReference type="PROSITE" id="PS50245"/>
    </source>
</evidence>
<dbReference type="InterPro" id="IPR022157">
    <property type="entry name" value="Dynactin"/>
</dbReference>
<dbReference type="AlphaFoldDB" id="A0A8K9V8D8"/>
<dbReference type="PANTHER" id="PTHR18916:SF6">
    <property type="entry name" value="DYNACTIN SUBUNIT 1"/>
    <property type="match status" value="1"/>
</dbReference>
<feature type="coiled-coil region" evidence="14">
    <location>
        <begin position="1118"/>
        <end position="1145"/>
    </location>
</feature>
<dbReference type="GO" id="GO:0007097">
    <property type="term" value="P:nuclear migration"/>
    <property type="evidence" value="ECO:0007669"/>
    <property type="project" value="TreeGrafter"/>
</dbReference>
<name>A0A8K9V8D8_ONCMY</name>
<evidence type="ECO:0000256" key="8">
    <source>
        <dbReference type="ARBA" id="ARBA00022701"/>
    </source>
</evidence>
<keyword evidence="10" id="KW-0243">Dynein</keyword>
<dbReference type="GO" id="GO:0030286">
    <property type="term" value="C:dynein complex"/>
    <property type="evidence" value="ECO:0007669"/>
    <property type="project" value="UniProtKB-KW"/>
</dbReference>
<dbReference type="PROSITE" id="PS50245">
    <property type="entry name" value="CAP_GLY_2"/>
    <property type="match status" value="1"/>
</dbReference>
<dbReference type="GO" id="GO:0000776">
    <property type="term" value="C:kinetochore"/>
    <property type="evidence" value="ECO:0007669"/>
    <property type="project" value="TreeGrafter"/>
</dbReference>
<reference evidence="17" key="1">
    <citation type="submission" date="2020-07" db="EMBL/GenBank/DDBJ databases">
        <title>A long reads based de novo assembly of the rainbow trout Arlee double haploid line genome.</title>
        <authorList>
            <person name="Gao G."/>
            <person name="Palti Y."/>
        </authorList>
    </citation>
    <scope>NUCLEOTIDE SEQUENCE [LARGE SCALE GENOMIC DNA]</scope>
</reference>
<dbReference type="Pfam" id="PF12455">
    <property type="entry name" value="Dynactin"/>
    <property type="match status" value="1"/>
</dbReference>
<keyword evidence="12" id="KW-0206">Cytoskeleton</keyword>
<dbReference type="GO" id="GO:0030424">
    <property type="term" value="C:axon"/>
    <property type="evidence" value="ECO:0007669"/>
    <property type="project" value="TreeGrafter"/>
</dbReference>
<feature type="compositionally biased region" description="Low complexity" evidence="15">
    <location>
        <begin position="137"/>
        <end position="158"/>
    </location>
</feature>